<dbReference type="InterPro" id="IPR010930">
    <property type="entry name" value="Flg_bb/hook_C_dom"/>
</dbReference>
<keyword evidence="3 4" id="KW-0975">Bacterial flagellum</keyword>
<dbReference type="PANTHER" id="PTHR30435">
    <property type="entry name" value="FLAGELLAR PROTEIN"/>
    <property type="match status" value="1"/>
</dbReference>
<dbReference type="Pfam" id="PF06429">
    <property type="entry name" value="Flg_bbr_C"/>
    <property type="match status" value="1"/>
</dbReference>
<dbReference type="RefSeq" id="WP_135944234.1">
    <property type="nucleotide sequence ID" value="NZ_BMEI01000002.1"/>
</dbReference>
<dbReference type="InterPro" id="IPR037925">
    <property type="entry name" value="FlgE/F/G-like"/>
</dbReference>
<dbReference type="InterPro" id="IPR001444">
    <property type="entry name" value="Flag_bb_rod_N"/>
</dbReference>
<dbReference type="Pfam" id="PF00460">
    <property type="entry name" value="Flg_bb_rod"/>
    <property type="match status" value="1"/>
</dbReference>
<dbReference type="GO" id="GO:0071978">
    <property type="term" value="P:bacterial-type flagellum-dependent swarming motility"/>
    <property type="evidence" value="ECO:0007669"/>
    <property type="project" value="TreeGrafter"/>
</dbReference>
<feature type="domain" description="Flagellar basal body rod protein N-terminal" evidence="5">
    <location>
        <begin position="11"/>
        <end position="35"/>
    </location>
</feature>
<dbReference type="InterPro" id="IPR053967">
    <property type="entry name" value="LlgE_F_G-like_D1"/>
</dbReference>
<dbReference type="GO" id="GO:0009425">
    <property type="term" value="C:bacterial-type flagellum basal body"/>
    <property type="evidence" value="ECO:0007669"/>
    <property type="project" value="UniProtKB-SubCell"/>
</dbReference>
<evidence type="ECO:0000256" key="4">
    <source>
        <dbReference type="RuleBase" id="RU362116"/>
    </source>
</evidence>
<evidence type="ECO:0000256" key="3">
    <source>
        <dbReference type="ARBA" id="ARBA00023143"/>
    </source>
</evidence>
<comment type="similarity">
    <text evidence="2 4">Belongs to the flagella basal body rod proteins family.</text>
</comment>
<dbReference type="PROSITE" id="PS00588">
    <property type="entry name" value="FLAGELLA_BB_ROD"/>
    <property type="match status" value="1"/>
</dbReference>
<gene>
    <name evidence="8" type="ORF">E5162_06705</name>
</gene>
<comment type="subcellular location">
    <subcellularLocation>
        <location evidence="1 4">Bacterial flagellum basal body</location>
    </subcellularLocation>
</comment>
<dbReference type="InterPro" id="IPR019776">
    <property type="entry name" value="Flagellar_basal_body_rod_CS"/>
</dbReference>
<organism evidence="8 9">
    <name type="scientific">Marinicauda pacifica</name>
    <dbReference type="NCBI Taxonomy" id="1133559"/>
    <lineage>
        <taxon>Bacteria</taxon>
        <taxon>Pseudomonadati</taxon>
        <taxon>Pseudomonadota</taxon>
        <taxon>Alphaproteobacteria</taxon>
        <taxon>Maricaulales</taxon>
        <taxon>Maricaulaceae</taxon>
        <taxon>Marinicauda</taxon>
    </lineage>
</organism>
<evidence type="ECO:0000256" key="1">
    <source>
        <dbReference type="ARBA" id="ARBA00004117"/>
    </source>
</evidence>
<dbReference type="AlphaFoldDB" id="A0A4S2HA28"/>
<dbReference type="NCBIfam" id="TIGR03506">
    <property type="entry name" value="FlgEFG_subfam"/>
    <property type="match status" value="1"/>
</dbReference>
<evidence type="ECO:0000259" key="5">
    <source>
        <dbReference type="Pfam" id="PF00460"/>
    </source>
</evidence>
<keyword evidence="8" id="KW-0282">Flagellum</keyword>
<proteinExistence type="inferred from homology"/>
<evidence type="ECO:0000256" key="2">
    <source>
        <dbReference type="ARBA" id="ARBA00009677"/>
    </source>
</evidence>
<dbReference type="Pfam" id="PF22692">
    <property type="entry name" value="LlgE_F_G_D1"/>
    <property type="match status" value="1"/>
</dbReference>
<keyword evidence="8" id="KW-0966">Cell projection</keyword>
<dbReference type="Proteomes" id="UP000305451">
    <property type="component" value="Unassembled WGS sequence"/>
</dbReference>
<keyword evidence="9" id="KW-1185">Reference proteome</keyword>
<dbReference type="OrthoDB" id="9804559at2"/>
<evidence type="ECO:0000313" key="8">
    <source>
        <dbReference type="EMBL" id="TGY92760.1"/>
    </source>
</evidence>
<protein>
    <submittedName>
        <fullName evidence="8">Flagellar hook-basal body complex protein</fullName>
    </submittedName>
</protein>
<name>A0A4S2HA28_9PROT</name>
<evidence type="ECO:0000313" key="9">
    <source>
        <dbReference type="Proteomes" id="UP000305451"/>
    </source>
</evidence>
<evidence type="ECO:0000259" key="6">
    <source>
        <dbReference type="Pfam" id="PF06429"/>
    </source>
</evidence>
<reference evidence="8 9" key="1">
    <citation type="journal article" date="2013" name="Int. J. Syst. Evol. Microbiol.">
        <title>Marinicauda pacifica gen. nov., sp. nov., a prosthecate alphaproteobacterium of the family Hyphomonadaceae isolated from deep seawater.</title>
        <authorList>
            <person name="Zhang X.Y."/>
            <person name="Li G.W."/>
            <person name="Wang C.S."/>
            <person name="Zhang Y.J."/>
            <person name="Xu X.W."/>
            <person name="Li H."/>
            <person name="Liu A."/>
            <person name="Liu C."/>
            <person name="Xie B.B."/>
            <person name="Qin Q.L."/>
            <person name="Xu Z."/>
            <person name="Chen X.L."/>
            <person name="Zhou B.C."/>
            <person name="Zhang Y.Z."/>
        </authorList>
    </citation>
    <scope>NUCLEOTIDE SEQUENCE [LARGE SCALE GENOMIC DNA]</scope>
    <source>
        <strain evidence="8 9">P-1 km-3</strain>
    </source>
</reference>
<dbReference type="SUPFAM" id="SSF117143">
    <property type="entry name" value="Flagellar hook protein flgE"/>
    <property type="match status" value="1"/>
</dbReference>
<comment type="caution">
    <text evidence="8">The sequence shown here is derived from an EMBL/GenBank/DDBJ whole genome shotgun (WGS) entry which is preliminary data.</text>
</comment>
<dbReference type="PANTHER" id="PTHR30435:SF19">
    <property type="entry name" value="FLAGELLAR BASAL-BODY ROD PROTEIN FLGG"/>
    <property type="match status" value="1"/>
</dbReference>
<accession>A0A4S2HA28</accession>
<feature type="domain" description="Flagellar hook protein FlgE/F/G-like D1" evidence="7">
    <location>
        <begin position="85"/>
        <end position="150"/>
    </location>
</feature>
<feature type="domain" description="Flagellar basal-body/hook protein C-terminal" evidence="6">
    <location>
        <begin position="195"/>
        <end position="238"/>
    </location>
</feature>
<keyword evidence="8" id="KW-0969">Cilium</keyword>
<evidence type="ECO:0000259" key="7">
    <source>
        <dbReference type="Pfam" id="PF22692"/>
    </source>
</evidence>
<dbReference type="InterPro" id="IPR020013">
    <property type="entry name" value="Flagellar_FlgE/F/G"/>
</dbReference>
<dbReference type="EMBL" id="SRXV01000002">
    <property type="protein sequence ID" value="TGY92760.1"/>
    <property type="molecule type" value="Genomic_DNA"/>
</dbReference>
<sequence length="244" mass="26713">MDNAMMIGLARQQTLRRAMEISANNIANASTTGFKAERVLLETENTTRARSIDGPNRLNFVDDWGVGRDFSQGALEGTGRPLDMAIEGDGFFTLETDAGERFTREGRFTLNGDSEIVASDGARLLDAGGQPIRVLPDGGEVEIHANGEITQGGVALGVVGVTRFENIGELEKVGDNRYAAPEDSERELMLDAVVRQGFIESSNVRPIMEITRMMEVSRTYSSVTRMINQTDELSRKAVERLGRP</sequence>